<comment type="caution">
    <text evidence="2">The sequence shown here is derived from an EMBL/GenBank/DDBJ whole genome shotgun (WGS) entry which is preliminary data.</text>
</comment>
<accession>A0A6L2L9T0</accession>
<keyword evidence="1" id="KW-0175">Coiled coil</keyword>
<dbReference type="EMBL" id="BKCJ010004006">
    <property type="protein sequence ID" value="GEU58456.1"/>
    <property type="molecule type" value="Genomic_DNA"/>
</dbReference>
<gene>
    <name evidence="2" type="ORF">Tci_030434</name>
</gene>
<evidence type="ECO:0000256" key="1">
    <source>
        <dbReference type="SAM" id="Coils"/>
    </source>
</evidence>
<evidence type="ECO:0000313" key="2">
    <source>
        <dbReference type="EMBL" id="GEU58456.1"/>
    </source>
</evidence>
<proteinExistence type="predicted"/>
<dbReference type="AlphaFoldDB" id="A0A6L2L9T0"/>
<feature type="coiled-coil region" evidence="1">
    <location>
        <begin position="4"/>
        <end position="31"/>
    </location>
</feature>
<organism evidence="2">
    <name type="scientific">Tanacetum cinerariifolium</name>
    <name type="common">Dalmatian daisy</name>
    <name type="synonym">Chrysanthemum cinerariifolium</name>
    <dbReference type="NCBI Taxonomy" id="118510"/>
    <lineage>
        <taxon>Eukaryota</taxon>
        <taxon>Viridiplantae</taxon>
        <taxon>Streptophyta</taxon>
        <taxon>Embryophyta</taxon>
        <taxon>Tracheophyta</taxon>
        <taxon>Spermatophyta</taxon>
        <taxon>Magnoliopsida</taxon>
        <taxon>eudicotyledons</taxon>
        <taxon>Gunneridae</taxon>
        <taxon>Pentapetalae</taxon>
        <taxon>asterids</taxon>
        <taxon>campanulids</taxon>
        <taxon>Asterales</taxon>
        <taxon>Asteraceae</taxon>
        <taxon>Asteroideae</taxon>
        <taxon>Anthemideae</taxon>
        <taxon>Anthemidinae</taxon>
        <taxon>Tanacetum</taxon>
    </lineage>
</organism>
<reference evidence="2" key="1">
    <citation type="journal article" date="2019" name="Sci. Rep.">
        <title>Draft genome of Tanacetum cinerariifolium, the natural source of mosquito coil.</title>
        <authorList>
            <person name="Yamashiro T."/>
            <person name="Shiraishi A."/>
            <person name="Satake H."/>
            <person name="Nakayama K."/>
        </authorList>
    </citation>
    <scope>NUCLEOTIDE SEQUENCE</scope>
</reference>
<name>A0A6L2L9T0_TANCI</name>
<protein>
    <submittedName>
        <fullName evidence="2">Uncharacterized protein</fullName>
    </submittedName>
</protein>
<sequence length="189" mass="20907">MARVQLLQSQKDELEQQKAKAKDEVALLKVMPSYLNISQLTDLLVTSLKPKFSKLLSSHDFASCLPNALKELPLKFIELSGDIKELKKHVQDMEIEVPGDLKEIPTKLETFTSTISSLSSQVVELKNIQWELPTEFQALPSQLKTLDSLPSLLNKVTNTLNSFATMVENALGVARNNVPSTGQAFASPT</sequence>